<keyword evidence="1" id="KW-1133">Transmembrane helix</keyword>
<dbReference type="AlphaFoldDB" id="A0A1M4TZY2"/>
<evidence type="ECO:0000256" key="1">
    <source>
        <dbReference type="SAM" id="Phobius"/>
    </source>
</evidence>
<name>A0A1M4TZY2_9BACL</name>
<keyword evidence="3" id="KW-1185">Reference proteome</keyword>
<gene>
    <name evidence="2" type="ORF">SAMN05444392_101736</name>
</gene>
<dbReference type="STRING" id="112248.SAMN05444392_101736"/>
<evidence type="ECO:0000313" key="3">
    <source>
        <dbReference type="Proteomes" id="UP000184476"/>
    </source>
</evidence>
<keyword evidence="1" id="KW-0812">Transmembrane</keyword>
<sequence>MIKKVWTGFFAVLFILLFYFLYTAASQNYILIMFICLNIFWIPLYFFVDHNRIRKKLVSGFLYFLISVIISFLLINFSSFLPFLLLTIVVVPFLIFGIPILLIVEKLTQKYLSNYSSIFVFISNFVGGFLISFLTLISIKPFSQRDLTDPIAFLLYDTILAYLFLFWLIDLAVTRFWNRRMFLSQK</sequence>
<feature type="transmembrane region" description="Helical" evidence="1">
    <location>
        <begin position="116"/>
        <end position="139"/>
    </location>
</feature>
<keyword evidence="1" id="KW-0472">Membrane</keyword>
<feature type="transmembrane region" description="Helical" evidence="1">
    <location>
        <begin position="5"/>
        <end position="22"/>
    </location>
</feature>
<dbReference type="RefSeq" id="WP_073152112.1">
    <property type="nucleotide sequence ID" value="NZ_FQVL01000001.1"/>
</dbReference>
<dbReference type="Proteomes" id="UP000184476">
    <property type="component" value="Unassembled WGS sequence"/>
</dbReference>
<organism evidence="2 3">
    <name type="scientific">Seinonella peptonophila</name>
    <dbReference type="NCBI Taxonomy" id="112248"/>
    <lineage>
        <taxon>Bacteria</taxon>
        <taxon>Bacillati</taxon>
        <taxon>Bacillota</taxon>
        <taxon>Bacilli</taxon>
        <taxon>Bacillales</taxon>
        <taxon>Thermoactinomycetaceae</taxon>
        <taxon>Seinonella</taxon>
    </lineage>
</organism>
<evidence type="ECO:0000313" key="2">
    <source>
        <dbReference type="EMBL" id="SHE50072.1"/>
    </source>
</evidence>
<feature type="transmembrane region" description="Helical" evidence="1">
    <location>
        <begin position="159"/>
        <end position="177"/>
    </location>
</feature>
<protein>
    <submittedName>
        <fullName evidence="2">Uncharacterized protein</fullName>
    </submittedName>
</protein>
<reference evidence="2 3" key="1">
    <citation type="submission" date="2016-11" db="EMBL/GenBank/DDBJ databases">
        <authorList>
            <person name="Jaros S."/>
            <person name="Januszkiewicz K."/>
            <person name="Wedrychowicz H."/>
        </authorList>
    </citation>
    <scope>NUCLEOTIDE SEQUENCE [LARGE SCALE GENOMIC DNA]</scope>
    <source>
        <strain evidence="2 3">DSM 44666</strain>
    </source>
</reference>
<accession>A0A1M4TZY2</accession>
<feature type="transmembrane region" description="Helical" evidence="1">
    <location>
        <begin position="83"/>
        <end position="104"/>
    </location>
</feature>
<proteinExistence type="predicted"/>
<feature type="transmembrane region" description="Helical" evidence="1">
    <location>
        <begin position="60"/>
        <end position="77"/>
    </location>
</feature>
<dbReference type="EMBL" id="FQVL01000001">
    <property type="protein sequence ID" value="SHE50072.1"/>
    <property type="molecule type" value="Genomic_DNA"/>
</dbReference>
<feature type="transmembrane region" description="Helical" evidence="1">
    <location>
        <begin position="28"/>
        <end position="48"/>
    </location>
</feature>